<organism evidence="3 4">
    <name type="scientific">Psychrobacter pacificensis</name>
    <dbReference type="NCBI Taxonomy" id="112002"/>
    <lineage>
        <taxon>Bacteria</taxon>
        <taxon>Pseudomonadati</taxon>
        <taxon>Pseudomonadota</taxon>
        <taxon>Gammaproteobacteria</taxon>
        <taxon>Moraxellales</taxon>
        <taxon>Moraxellaceae</taxon>
        <taxon>Psychrobacter</taxon>
    </lineage>
</organism>
<dbReference type="InterPro" id="IPR019302">
    <property type="entry name" value="CAP12/PCTIR_TIR_dom"/>
</dbReference>
<proteinExistence type="predicted"/>
<evidence type="ECO:0000313" key="2">
    <source>
        <dbReference type="EMBL" id="GLR29020.1"/>
    </source>
</evidence>
<dbReference type="EMBL" id="BSOK01000021">
    <property type="protein sequence ID" value="GLR29020.1"/>
    <property type="molecule type" value="Genomic_DNA"/>
</dbReference>
<accession>A0A1G7B4U4</accession>
<evidence type="ECO:0000313" key="4">
    <source>
        <dbReference type="Proteomes" id="UP000198501"/>
    </source>
</evidence>
<name>A0A1G7B4U4_9GAMM</name>
<reference evidence="5" key="3">
    <citation type="journal article" date="2019" name="Int. J. Syst. Evol. Microbiol.">
        <title>The Global Catalogue of Microorganisms (GCM) 10K type strain sequencing project: providing services to taxonomists for standard genome sequencing and annotation.</title>
        <authorList>
            <consortium name="The Broad Institute Genomics Platform"/>
            <consortium name="The Broad Institute Genome Sequencing Center for Infectious Disease"/>
            <person name="Wu L."/>
            <person name="Ma J."/>
        </authorList>
    </citation>
    <scope>NUCLEOTIDE SEQUENCE [LARGE SCALE GENOMIC DNA]</scope>
    <source>
        <strain evidence="5">NBRC 103191</strain>
    </source>
</reference>
<gene>
    <name evidence="2" type="ORF">GCM10007915_12580</name>
    <name evidence="3" type="ORF">SAMN05660405_02710</name>
</gene>
<dbReference type="EMBL" id="FNAL01000053">
    <property type="protein sequence ID" value="SDE21857.1"/>
    <property type="molecule type" value="Genomic_DNA"/>
</dbReference>
<reference evidence="2" key="4">
    <citation type="submission" date="2023-01" db="EMBL/GenBank/DDBJ databases">
        <title>Draft genome sequence of Psychrobacter pacificensis strain NBRC 103191.</title>
        <authorList>
            <person name="Sun Q."/>
            <person name="Mori K."/>
        </authorList>
    </citation>
    <scope>NUCLEOTIDE SEQUENCE</scope>
    <source>
        <strain evidence="2">NBRC 103191</strain>
    </source>
</reference>
<keyword evidence="5" id="KW-1185">Reference proteome</keyword>
<sequence length="276" mass="30828">MYYHVKVKPKSDTHYGEYKTDLTKEQLISRFVEPYEQGKPIVINGKTVQPDDLERITIAKSEKTIESFIPQIRAENQNSSMVIIGGPSDTYQAIGRATNVTDDFIEGAVGYKKELVATRSVRQESRDAKPNRVFIVHGHDEGAQNKAARFVERLGFEAIILHEKASSGRTIIEKIEHYSDTGFAIVLYTPDDVGNVKTDAGNLNVRARQNVVFEHGLLIGKLGRENVCALVDGKLELPNDISGVVYISLDESSAWQLQLAKEMKQSGYSIDMNKLI</sequence>
<dbReference type="Pfam" id="PF10137">
    <property type="entry name" value="CAP12-PCTIR_TIR"/>
    <property type="match status" value="1"/>
</dbReference>
<protein>
    <submittedName>
        <fullName evidence="3">Predicted nucleotide-binding protein containing TIR-like domain-containing protein</fullName>
    </submittedName>
</protein>
<dbReference type="AlphaFoldDB" id="A0A1G7B4U4"/>
<evidence type="ECO:0000313" key="5">
    <source>
        <dbReference type="Proteomes" id="UP001156645"/>
    </source>
</evidence>
<dbReference type="Proteomes" id="UP001156645">
    <property type="component" value="Unassembled WGS sequence"/>
</dbReference>
<reference evidence="2" key="1">
    <citation type="journal article" date="2014" name="Int. J. Syst. Evol. Microbiol.">
        <title>Complete genome of a new Firmicutes species belonging to the dominant human colonic microbiota ('Ruminococcus bicirculans') reveals two chromosomes and a selective capacity to utilize plant glucans.</title>
        <authorList>
            <consortium name="NISC Comparative Sequencing Program"/>
            <person name="Wegmann U."/>
            <person name="Louis P."/>
            <person name="Goesmann A."/>
            <person name="Henrissat B."/>
            <person name="Duncan S.H."/>
            <person name="Flint H.J."/>
        </authorList>
    </citation>
    <scope>NUCLEOTIDE SEQUENCE</scope>
    <source>
        <strain evidence="2">NBRC 103191</strain>
    </source>
</reference>
<dbReference type="GO" id="GO:0050135">
    <property type="term" value="F:NADP+ nucleosidase activity"/>
    <property type="evidence" value="ECO:0007669"/>
    <property type="project" value="InterPro"/>
</dbReference>
<evidence type="ECO:0000313" key="3">
    <source>
        <dbReference type="EMBL" id="SDE21857.1"/>
    </source>
</evidence>
<dbReference type="Proteomes" id="UP000198501">
    <property type="component" value="Unassembled WGS sequence"/>
</dbReference>
<reference evidence="3 4" key="2">
    <citation type="submission" date="2016-10" db="EMBL/GenBank/DDBJ databases">
        <authorList>
            <person name="de Groot N.N."/>
        </authorList>
    </citation>
    <scope>NUCLEOTIDE SEQUENCE [LARGE SCALE GENOMIC DNA]</scope>
    <source>
        <strain evidence="3 4">DSM 23406</strain>
    </source>
</reference>
<dbReference type="RefSeq" id="WP_071002858.1">
    <property type="nucleotide sequence ID" value="NZ_BSOK01000021.1"/>
</dbReference>
<evidence type="ECO:0000259" key="1">
    <source>
        <dbReference type="Pfam" id="PF10137"/>
    </source>
</evidence>
<feature type="domain" description="CD-NTase-associated protein 12/Pycsar effector protein TIR" evidence="1">
    <location>
        <begin position="132"/>
        <end position="250"/>
    </location>
</feature>